<comment type="caution">
    <text evidence="2">The sequence shown here is derived from an EMBL/GenBank/DDBJ whole genome shotgun (WGS) entry which is preliminary data.</text>
</comment>
<dbReference type="EMBL" id="JACRSS010000001">
    <property type="protein sequence ID" value="MBC8537366.1"/>
    <property type="molecule type" value="Genomic_DNA"/>
</dbReference>
<protein>
    <submittedName>
        <fullName evidence="2">Uncharacterized protein</fullName>
    </submittedName>
</protein>
<keyword evidence="3" id="KW-1185">Reference proteome</keyword>
<feature type="transmembrane region" description="Helical" evidence="1">
    <location>
        <begin position="148"/>
        <end position="169"/>
    </location>
</feature>
<dbReference type="Proteomes" id="UP000617951">
    <property type="component" value="Unassembled WGS sequence"/>
</dbReference>
<evidence type="ECO:0000313" key="3">
    <source>
        <dbReference type="Proteomes" id="UP000617951"/>
    </source>
</evidence>
<name>A0A926HW64_9FIRM</name>
<feature type="transmembrane region" description="Helical" evidence="1">
    <location>
        <begin position="119"/>
        <end position="136"/>
    </location>
</feature>
<feature type="transmembrane region" description="Helical" evidence="1">
    <location>
        <begin position="20"/>
        <end position="44"/>
    </location>
</feature>
<feature type="transmembrane region" description="Helical" evidence="1">
    <location>
        <begin position="95"/>
        <end position="113"/>
    </location>
</feature>
<evidence type="ECO:0000313" key="2">
    <source>
        <dbReference type="EMBL" id="MBC8537366.1"/>
    </source>
</evidence>
<proteinExistence type="predicted"/>
<dbReference type="AlphaFoldDB" id="A0A926HW64"/>
<sequence length="190" mass="20899">MQYSYSWNWNGFNEIPPGVFGFLTGIGIAALILILSACIVFYIFQSLGLYTLAKRRGIPTPGWAWVPIGNLWIVGKLADQYDEMVKGKSMKYSQILLWLGVGIVAAGSIFLPLAVLLLFVVWAAIVVLIVFCYMALYRIYQSCSPDNAVVFIVLSIIFPVIVPFVLFALRNRDTGLPFIPGNGTAPGGNL</sequence>
<organism evidence="2 3">
    <name type="scientific">Guopingia tenuis</name>
    <dbReference type="NCBI Taxonomy" id="2763656"/>
    <lineage>
        <taxon>Bacteria</taxon>
        <taxon>Bacillati</taxon>
        <taxon>Bacillota</taxon>
        <taxon>Clostridia</taxon>
        <taxon>Christensenellales</taxon>
        <taxon>Christensenellaceae</taxon>
        <taxon>Guopingia</taxon>
    </lineage>
</organism>
<reference evidence="2" key="1">
    <citation type="submission" date="2020-08" db="EMBL/GenBank/DDBJ databases">
        <title>Genome public.</title>
        <authorList>
            <person name="Liu C."/>
            <person name="Sun Q."/>
        </authorList>
    </citation>
    <scope>NUCLEOTIDE SEQUENCE</scope>
    <source>
        <strain evidence="2">NSJ-63</strain>
    </source>
</reference>
<keyword evidence="1" id="KW-0812">Transmembrane</keyword>
<keyword evidence="1" id="KW-1133">Transmembrane helix</keyword>
<evidence type="ECO:0000256" key="1">
    <source>
        <dbReference type="SAM" id="Phobius"/>
    </source>
</evidence>
<gene>
    <name evidence="2" type="ORF">H8693_00255</name>
</gene>
<dbReference type="RefSeq" id="WP_249279296.1">
    <property type="nucleotide sequence ID" value="NZ_JACRSS010000001.1"/>
</dbReference>
<accession>A0A926HW64</accession>
<keyword evidence="1" id="KW-0472">Membrane</keyword>